<name>A0A0P9F9P1_9CHLR</name>
<evidence type="ECO:0000313" key="2">
    <source>
        <dbReference type="Proteomes" id="UP000050509"/>
    </source>
</evidence>
<dbReference type="InterPro" id="IPR011990">
    <property type="entry name" value="TPR-like_helical_dom_sf"/>
</dbReference>
<feature type="non-terminal residue" evidence="1">
    <location>
        <position position="1"/>
    </location>
</feature>
<dbReference type="Gene3D" id="1.25.40.10">
    <property type="entry name" value="Tetratricopeptide repeat domain"/>
    <property type="match status" value="1"/>
</dbReference>
<protein>
    <recommendedName>
        <fullName evidence="3">MalT-like TPR region domain-containing protein</fullName>
    </recommendedName>
</protein>
<evidence type="ECO:0000313" key="1">
    <source>
        <dbReference type="EMBL" id="KPV49178.1"/>
    </source>
</evidence>
<keyword evidence="2" id="KW-1185">Reference proteome</keyword>
<proteinExistence type="predicted"/>
<reference evidence="1 2" key="1">
    <citation type="submission" date="2015-09" db="EMBL/GenBank/DDBJ databases">
        <title>Draft genome sequence of Kouleothrix aurantiaca JCM 19913.</title>
        <authorList>
            <person name="Hemp J."/>
        </authorList>
    </citation>
    <scope>NUCLEOTIDE SEQUENCE [LARGE SCALE GENOMIC DNA]</scope>
    <source>
        <strain evidence="1 2">COM-B</strain>
    </source>
</reference>
<organism evidence="1 2">
    <name type="scientific">Kouleothrix aurantiaca</name>
    <dbReference type="NCBI Taxonomy" id="186479"/>
    <lineage>
        <taxon>Bacteria</taxon>
        <taxon>Bacillati</taxon>
        <taxon>Chloroflexota</taxon>
        <taxon>Chloroflexia</taxon>
        <taxon>Chloroflexales</taxon>
        <taxon>Roseiflexineae</taxon>
        <taxon>Roseiflexaceae</taxon>
        <taxon>Kouleothrix</taxon>
    </lineage>
</organism>
<sequence>DLLGDLPRAEEIWRAMLPITATLAAQKSIVNRRWLAIARYEQDDLPGALALFHDSLADARRHNDMRSVLGNTLKIASIALEQGDLAGAAAALDECREGAEQLRDRRRLSELNCLSARLYDAKGERAAASAALGQAIDLFRRMGMRHDLAAAERELVALAAGEKSLEKGS</sequence>
<accession>A0A0P9F9P1</accession>
<evidence type="ECO:0008006" key="3">
    <source>
        <dbReference type="Google" id="ProtNLM"/>
    </source>
</evidence>
<dbReference type="Proteomes" id="UP000050509">
    <property type="component" value="Unassembled WGS sequence"/>
</dbReference>
<comment type="caution">
    <text evidence="1">The sequence shown here is derived from an EMBL/GenBank/DDBJ whole genome shotgun (WGS) entry which is preliminary data.</text>
</comment>
<dbReference type="AlphaFoldDB" id="A0A0P9F9P1"/>
<dbReference type="EMBL" id="LJCR01002142">
    <property type="protein sequence ID" value="KPV49178.1"/>
    <property type="molecule type" value="Genomic_DNA"/>
</dbReference>
<dbReference type="SUPFAM" id="SSF48452">
    <property type="entry name" value="TPR-like"/>
    <property type="match status" value="1"/>
</dbReference>
<gene>
    <name evidence="1" type="ORF">SE17_34090</name>
</gene>